<comment type="caution">
    <text evidence="8">The sequence shown here is derived from an EMBL/GenBank/DDBJ whole genome shotgun (WGS) entry which is preliminary data.</text>
</comment>
<feature type="compositionally biased region" description="Basic and acidic residues" evidence="7">
    <location>
        <begin position="541"/>
        <end position="564"/>
    </location>
</feature>
<dbReference type="Proteomes" id="UP001303046">
    <property type="component" value="Unassembled WGS sequence"/>
</dbReference>
<dbReference type="Pfam" id="PF01062">
    <property type="entry name" value="Bestrophin"/>
    <property type="match status" value="1"/>
</dbReference>
<keyword evidence="6" id="KW-0868">Chloride</keyword>
<name>A0ABR1DH11_NECAM</name>
<evidence type="ECO:0000313" key="9">
    <source>
        <dbReference type="Proteomes" id="UP001303046"/>
    </source>
</evidence>
<sequence length="564" mass="64740">MTVTYNRDVSQTSIVSFLRLQLRWRGSIWKSVLKELTIFTTAFAIITTVYRTNHFLSEEQRRFWDNLSALFDQKLDYIPLTFMLGFFVTIIVSRWNEYFNNIGWVDNTALVMSTYLRGNDEKSRMMRRNVIRYMVLTQVLIFRDISMQVRRRLPTLDTVVAAGFMTEAERDKYAVYNNKFKEIRCTPHFLPVHWSYTILFEARTSGKLSCDLMLNEIIKHIGDFRRGLAQLANFDWVPIPLVYPQVVFLAVRAYFFLCLIARQSVLIDGEPPKDANPLYPLVPFAMTALQFVFYVGWMKVAESLMNPLGEDDDDFECNYLIDRNLRVGLTIVDDCYGDLPQQQKDGFWGAEAIEPLYSADSAVKPVNPQIGSAAHYELEQDEVVMMPHIAGDDLDDLSIDDAEARLLPRGISVVSVNRHCGSRTSLASRRGVIDSIRKQFSRAGVALSVRGFAVCTIDRRNDMRKLSRPTRLNMSQMSLNNDLKTTIEGGSSLDILNDLADEAARNPMLLTPDGEISPASPLRRSPVTETLTTVPEEDEESQRTRNSVDLRRWRQEAEKDRRQQ</sequence>
<gene>
    <name evidence="8" type="primary">Necator_chrIV.g15202</name>
    <name evidence="8" type="ORF">RB195_001907</name>
</gene>
<keyword evidence="9" id="KW-1185">Reference proteome</keyword>
<dbReference type="PANTHER" id="PTHR10736">
    <property type="entry name" value="BESTROPHIN"/>
    <property type="match status" value="1"/>
</dbReference>
<proteinExistence type="inferred from homology"/>
<dbReference type="EMBL" id="JAVFWL010000004">
    <property type="protein sequence ID" value="KAK6749575.1"/>
    <property type="molecule type" value="Genomic_DNA"/>
</dbReference>
<comment type="subcellular location">
    <subcellularLocation>
        <location evidence="6">Cell membrane</location>
        <topology evidence="6">Multi-pass membrane protein</topology>
    </subcellularLocation>
    <subcellularLocation>
        <location evidence="1">Membrane</location>
    </subcellularLocation>
</comment>
<organism evidence="8 9">
    <name type="scientific">Necator americanus</name>
    <name type="common">Human hookworm</name>
    <dbReference type="NCBI Taxonomy" id="51031"/>
    <lineage>
        <taxon>Eukaryota</taxon>
        <taxon>Metazoa</taxon>
        <taxon>Ecdysozoa</taxon>
        <taxon>Nematoda</taxon>
        <taxon>Chromadorea</taxon>
        <taxon>Rhabditida</taxon>
        <taxon>Rhabditina</taxon>
        <taxon>Rhabditomorpha</taxon>
        <taxon>Strongyloidea</taxon>
        <taxon>Ancylostomatidae</taxon>
        <taxon>Bunostominae</taxon>
        <taxon>Necator</taxon>
    </lineage>
</organism>
<dbReference type="InterPro" id="IPR000615">
    <property type="entry name" value="Bestrophin"/>
</dbReference>
<feature type="region of interest" description="Disordered" evidence="7">
    <location>
        <begin position="509"/>
        <end position="564"/>
    </location>
</feature>
<keyword evidence="6" id="KW-0406">Ion transport</keyword>
<evidence type="ECO:0000256" key="5">
    <source>
        <dbReference type="ARBA" id="ARBA00034769"/>
    </source>
</evidence>
<keyword evidence="6" id="KW-0869">Chloride channel</keyword>
<keyword evidence="3" id="KW-1133">Transmembrane helix</keyword>
<keyword evidence="6" id="KW-0407">Ion channel</keyword>
<comment type="function">
    <text evidence="6">Forms chloride channels.</text>
</comment>
<protein>
    <recommendedName>
        <fullName evidence="6">Bestrophin homolog</fullName>
    </recommendedName>
</protein>
<evidence type="ECO:0000256" key="4">
    <source>
        <dbReference type="ARBA" id="ARBA00023136"/>
    </source>
</evidence>
<accession>A0ABR1DH11</accession>
<evidence type="ECO:0000256" key="1">
    <source>
        <dbReference type="ARBA" id="ARBA00004370"/>
    </source>
</evidence>
<evidence type="ECO:0000313" key="8">
    <source>
        <dbReference type="EMBL" id="KAK6749575.1"/>
    </source>
</evidence>
<evidence type="ECO:0000256" key="6">
    <source>
        <dbReference type="RuleBase" id="RU363126"/>
    </source>
</evidence>
<evidence type="ECO:0000256" key="2">
    <source>
        <dbReference type="ARBA" id="ARBA00022692"/>
    </source>
</evidence>
<evidence type="ECO:0000256" key="7">
    <source>
        <dbReference type="SAM" id="MobiDB-lite"/>
    </source>
</evidence>
<keyword evidence="6" id="KW-0813">Transport</keyword>
<keyword evidence="6" id="KW-1003">Cell membrane</keyword>
<reference evidence="8 9" key="1">
    <citation type="submission" date="2023-08" db="EMBL/GenBank/DDBJ databases">
        <title>A Necator americanus chromosomal reference genome.</title>
        <authorList>
            <person name="Ilik V."/>
            <person name="Petrzelkova K.J."/>
            <person name="Pardy F."/>
            <person name="Fuh T."/>
            <person name="Niatou-Singa F.S."/>
            <person name="Gouil Q."/>
            <person name="Baker L."/>
            <person name="Ritchie M.E."/>
            <person name="Jex A.R."/>
            <person name="Gazzola D."/>
            <person name="Li H."/>
            <person name="Toshio Fujiwara R."/>
            <person name="Zhan B."/>
            <person name="Aroian R.V."/>
            <person name="Pafco B."/>
            <person name="Schwarz E.M."/>
        </authorList>
    </citation>
    <scope>NUCLEOTIDE SEQUENCE [LARGE SCALE GENOMIC DNA]</scope>
    <source>
        <strain evidence="8 9">Aroian</strain>
        <tissue evidence="8">Whole animal</tissue>
    </source>
</reference>
<keyword evidence="4" id="KW-0472">Membrane</keyword>
<dbReference type="InterPro" id="IPR021134">
    <property type="entry name" value="Bestrophin-like"/>
</dbReference>
<dbReference type="PANTHER" id="PTHR10736:SF63">
    <property type="entry name" value="BESTROPHIN HOMOLOG-RELATED"/>
    <property type="match status" value="1"/>
</dbReference>
<evidence type="ECO:0000256" key="3">
    <source>
        <dbReference type="ARBA" id="ARBA00022989"/>
    </source>
</evidence>
<comment type="similarity">
    <text evidence="5 6">Belongs to the anion channel-forming bestrophin (TC 1.A.46) family. Calcium-sensitive chloride channel subfamily.</text>
</comment>
<keyword evidence="2" id="KW-0812">Transmembrane</keyword>